<dbReference type="InterPro" id="IPR001451">
    <property type="entry name" value="Hexapep"/>
</dbReference>
<dbReference type="InterPro" id="IPR007691">
    <property type="entry name" value="LpxD"/>
</dbReference>
<keyword evidence="4" id="KW-0677">Repeat</keyword>
<dbReference type="Gene3D" id="2.160.10.10">
    <property type="entry name" value="Hexapeptide repeat proteins"/>
    <property type="match status" value="1"/>
</dbReference>
<gene>
    <name evidence="7" type="primary">lpxD</name>
    <name evidence="7" type="ORF">SIID45300_01869</name>
</gene>
<evidence type="ECO:0000256" key="5">
    <source>
        <dbReference type="ARBA" id="ARBA00023098"/>
    </source>
</evidence>
<reference evidence="7 8" key="1">
    <citation type="submission" date="2024-09" db="EMBL/GenBank/DDBJ databases">
        <title>Draft genome sequence of Candidatus Magnetaquicoccaceae bacterium FCR-1.</title>
        <authorList>
            <person name="Shimoshige H."/>
            <person name="Shimamura S."/>
            <person name="Taoka A."/>
            <person name="Kobayashi H."/>
            <person name="Maekawa T."/>
        </authorList>
    </citation>
    <scope>NUCLEOTIDE SEQUENCE [LARGE SCALE GENOMIC DNA]</scope>
    <source>
        <strain evidence="7 8">FCR-1</strain>
    </source>
</reference>
<dbReference type="PROSITE" id="PS00101">
    <property type="entry name" value="HEXAPEP_TRANSFERASES"/>
    <property type="match status" value="1"/>
</dbReference>
<protein>
    <submittedName>
        <fullName evidence="7">UDP-3-O-acylglucosamine N-acyltransferase</fullName>
        <ecNumber evidence="7">2.3.1.-</ecNumber>
    </submittedName>
</protein>
<dbReference type="Pfam" id="PF00132">
    <property type="entry name" value="Hexapep"/>
    <property type="match status" value="2"/>
</dbReference>
<dbReference type="GO" id="GO:0016746">
    <property type="term" value="F:acyltransferase activity"/>
    <property type="evidence" value="ECO:0007669"/>
    <property type="project" value="UniProtKB-KW"/>
</dbReference>
<dbReference type="NCBIfam" id="NF002060">
    <property type="entry name" value="PRK00892.1"/>
    <property type="match status" value="1"/>
</dbReference>
<comment type="caution">
    <text evidence="7">The sequence shown here is derived from an EMBL/GenBank/DDBJ whole genome shotgun (WGS) entry which is preliminary data.</text>
</comment>
<dbReference type="EC" id="2.3.1.-" evidence="7"/>
<keyword evidence="2" id="KW-0441">Lipid A biosynthesis</keyword>
<dbReference type="PANTHER" id="PTHR43378">
    <property type="entry name" value="UDP-3-O-ACYLGLUCOSAMINE N-ACYLTRANSFERASE"/>
    <property type="match status" value="1"/>
</dbReference>
<dbReference type="InterPro" id="IPR018357">
    <property type="entry name" value="Hexapep_transf_CS"/>
</dbReference>
<evidence type="ECO:0000256" key="1">
    <source>
        <dbReference type="ARBA" id="ARBA00022516"/>
    </source>
</evidence>
<keyword evidence="3 7" id="KW-0808">Transferase</keyword>
<dbReference type="EMBL" id="BAAFGK010000004">
    <property type="protein sequence ID" value="GAB0057539.1"/>
    <property type="molecule type" value="Genomic_DNA"/>
</dbReference>
<evidence type="ECO:0000256" key="6">
    <source>
        <dbReference type="ARBA" id="ARBA00023315"/>
    </source>
</evidence>
<keyword evidence="8" id="KW-1185">Reference proteome</keyword>
<evidence type="ECO:0000313" key="8">
    <source>
        <dbReference type="Proteomes" id="UP001628193"/>
    </source>
</evidence>
<dbReference type="Proteomes" id="UP001628193">
    <property type="component" value="Unassembled WGS sequence"/>
</dbReference>
<keyword evidence="5" id="KW-0443">Lipid metabolism</keyword>
<organism evidence="7 8">
    <name type="scientific">Candidatus Magnetaquiglobus chichijimensis</name>
    <dbReference type="NCBI Taxonomy" id="3141448"/>
    <lineage>
        <taxon>Bacteria</taxon>
        <taxon>Pseudomonadati</taxon>
        <taxon>Pseudomonadota</taxon>
        <taxon>Magnetococcia</taxon>
        <taxon>Magnetococcales</taxon>
        <taxon>Candidatus Magnetaquicoccaceae</taxon>
        <taxon>Candidatus Magnetaquiglobus</taxon>
    </lineage>
</organism>
<keyword evidence="6 7" id="KW-0012">Acyltransferase</keyword>
<dbReference type="InterPro" id="IPR011004">
    <property type="entry name" value="Trimer_LpxA-like_sf"/>
</dbReference>
<keyword evidence="1" id="KW-0444">Lipid biosynthesis</keyword>
<evidence type="ECO:0000256" key="2">
    <source>
        <dbReference type="ARBA" id="ARBA00022556"/>
    </source>
</evidence>
<proteinExistence type="predicted"/>
<sequence>MKLQDLAERLGLEWRGGDVEIGAVAPVESAGAGDLTFVTARKWLVEVRGAAALLVPPDLVDEATSVPGLPLMISPAPALDAGRAGLLLGQDELRVSGVHPSAVIDPSARLGAGVAVGPLVVIGAGVVIGADSVIHAGAVIHDGSLIGARCVIHANAVIGGEGFGFEFVAGAHRKIPHLGIVRIEDDVEVGACTTVDRARFGETRIGAGTKIDNLVQIAHNVHIGRACVIVSQVGIAGSCRIEDGVVLAGQAGLVPHVTVGRGARVAAATGVAVDVPAGATWSGWWGGPHRENLAQINAVRKLPEFMKTVRDYMKGRASSR</sequence>
<dbReference type="CDD" id="cd03352">
    <property type="entry name" value="LbH_LpxD"/>
    <property type="match status" value="1"/>
</dbReference>
<dbReference type="RefSeq" id="WP_420905235.1">
    <property type="nucleotide sequence ID" value="NZ_BAAFGK010000004.1"/>
</dbReference>
<dbReference type="PANTHER" id="PTHR43378:SF2">
    <property type="entry name" value="UDP-3-O-ACYLGLUCOSAMINE N-ACYLTRANSFERASE 1, MITOCHONDRIAL-RELATED"/>
    <property type="match status" value="1"/>
</dbReference>
<accession>A0ABQ0C9H2</accession>
<dbReference type="Gene3D" id="3.40.1390.10">
    <property type="entry name" value="MurE/MurF, N-terminal domain"/>
    <property type="match status" value="1"/>
</dbReference>
<evidence type="ECO:0000313" key="7">
    <source>
        <dbReference type="EMBL" id="GAB0057539.1"/>
    </source>
</evidence>
<evidence type="ECO:0000256" key="4">
    <source>
        <dbReference type="ARBA" id="ARBA00022737"/>
    </source>
</evidence>
<evidence type="ECO:0000256" key="3">
    <source>
        <dbReference type="ARBA" id="ARBA00022679"/>
    </source>
</evidence>
<name>A0ABQ0C9H2_9PROT</name>
<dbReference type="SUPFAM" id="SSF51161">
    <property type="entry name" value="Trimeric LpxA-like enzymes"/>
    <property type="match status" value="1"/>
</dbReference>